<name>A0A0A2M421_9FLAO</name>
<evidence type="ECO:0000313" key="1">
    <source>
        <dbReference type="EMBL" id="KGO86153.1"/>
    </source>
</evidence>
<reference evidence="1 2" key="1">
    <citation type="submission" date="2013-09" db="EMBL/GenBank/DDBJ databases">
        <authorList>
            <person name="Zeng Z."/>
            <person name="Chen C."/>
        </authorList>
    </citation>
    <scope>NUCLEOTIDE SEQUENCE [LARGE SCALE GENOMIC DNA]</scope>
    <source>
        <strain evidence="1 2">WB 3.3-2</strain>
    </source>
</reference>
<dbReference type="Proteomes" id="UP000030152">
    <property type="component" value="Unassembled WGS sequence"/>
</dbReference>
<dbReference type="PROSITE" id="PS51257">
    <property type="entry name" value="PROKAR_LIPOPROTEIN"/>
    <property type="match status" value="1"/>
</dbReference>
<accession>A0A0A2M421</accession>
<keyword evidence="2" id="KW-1185">Reference proteome</keyword>
<dbReference type="RefSeq" id="WP_020214516.1">
    <property type="nucleotide sequence ID" value="NZ_JRLX01000013.1"/>
</dbReference>
<dbReference type="STRING" id="1121895.GCA_000378485_03341"/>
<evidence type="ECO:0000313" key="2">
    <source>
        <dbReference type="Proteomes" id="UP000030152"/>
    </source>
</evidence>
<comment type="caution">
    <text evidence="1">The sequence shown here is derived from an EMBL/GenBank/DDBJ whole genome shotgun (WGS) entry which is preliminary data.</text>
</comment>
<gene>
    <name evidence="1" type="ORF">Q765_12615</name>
</gene>
<dbReference type="OrthoDB" id="794403at2"/>
<dbReference type="eggNOG" id="ENOG50300NN">
    <property type="taxonomic scope" value="Bacteria"/>
</dbReference>
<protein>
    <recommendedName>
        <fullName evidence="3">Lipoprotein</fullName>
    </recommendedName>
</protein>
<evidence type="ECO:0008006" key="3">
    <source>
        <dbReference type="Google" id="ProtNLM"/>
    </source>
</evidence>
<dbReference type="EMBL" id="JRLX01000013">
    <property type="protein sequence ID" value="KGO86153.1"/>
    <property type="molecule type" value="Genomic_DNA"/>
</dbReference>
<proteinExistence type="predicted"/>
<sequence>MKNKLILLAAGLVMFSCQKKENTDTVIEQTTVEQTAPDVVTKQCYMQVTEIKEGGKTVNDSILLNIETKGDSITGTFKWLPYYKDKKTGDFKGTIKNNIANTILSAKAEGTTNLEEFVIIFDANNASIKMGEMAEGPDGIWHYKDKAATSENAIPKVECK</sequence>
<organism evidence="1 2">
    <name type="scientific">Flavobacterium rivuli WB 3.3-2 = DSM 21788</name>
    <dbReference type="NCBI Taxonomy" id="1121895"/>
    <lineage>
        <taxon>Bacteria</taxon>
        <taxon>Pseudomonadati</taxon>
        <taxon>Bacteroidota</taxon>
        <taxon>Flavobacteriia</taxon>
        <taxon>Flavobacteriales</taxon>
        <taxon>Flavobacteriaceae</taxon>
        <taxon>Flavobacterium</taxon>
    </lineage>
</organism>
<dbReference type="AlphaFoldDB" id="A0A0A2M421"/>